<name>A0A653D0L7_CALMS</name>
<reference evidence="1 2" key="1">
    <citation type="submission" date="2019-01" db="EMBL/GenBank/DDBJ databases">
        <authorList>
            <person name="Sayadi A."/>
        </authorList>
    </citation>
    <scope>NUCLEOTIDE SEQUENCE [LARGE SCALE GENOMIC DNA]</scope>
</reference>
<dbReference type="Proteomes" id="UP000410492">
    <property type="component" value="Unassembled WGS sequence"/>
</dbReference>
<sequence>MVPQTTKILVACRTKSAILSIKTVQATLISIWRLQAVRQLNKIPCIMNILSAILARISGRMIMYRTKIIYKVIVRPMSRQVMVGRIITFPSRQKRTMIVYVKEVRCPPQIKLLHDGAKQTLKGHNSNKNLRNLCHIYENK</sequence>
<evidence type="ECO:0000313" key="2">
    <source>
        <dbReference type="Proteomes" id="UP000410492"/>
    </source>
</evidence>
<dbReference type="EMBL" id="CAACVG010009325">
    <property type="protein sequence ID" value="VEN52904.1"/>
    <property type="molecule type" value="Genomic_DNA"/>
</dbReference>
<evidence type="ECO:0000313" key="1">
    <source>
        <dbReference type="EMBL" id="VEN52904.1"/>
    </source>
</evidence>
<dbReference type="AlphaFoldDB" id="A0A653D0L7"/>
<proteinExistence type="predicted"/>
<keyword evidence="2" id="KW-1185">Reference proteome</keyword>
<gene>
    <name evidence="1" type="ORF">CALMAC_LOCUS12875</name>
</gene>
<accession>A0A653D0L7</accession>
<organism evidence="1 2">
    <name type="scientific">Callosobruchus maculatus</name>
    <name type="common">Southern cowpea weevil</name>
    <name type="synonym">Pulse bruchid</name>
    <dbReference type="NCBI Taxonomy" id="64391"/>
    <lineage>
        <taxon>Eukaryota</taxon>
        <taxon>Metazoa</taxon>
        <taxon>Ecdysozoa</taxon>
        <taxon>Arthropoda</taxon>
        <taxon>Hexapoda</taxon>
        <taxon>Insecta</taxon>
        <taxon>Pterygota</taxon>
        <taxon>Neoptera</taxon>
        <taxon>Endopterygota</taxon>
        <taxon>Coleoptera</taxon>
        <taxon>Polyphaga</taxon>
        <taxon>Cucujiformia</taxon>
        <taxon>Chrysomeloidea</taxon>
        <taxon>Chrysomelidae</taxon>
        <taxon>Bruchinae</taxon>
        <taxon>Bruchini</taxon>
        <taxon>Callosobruchus</taxon>
    </lineage>
</organism>
<protein>
    <submittedName>
        <fullName evidence="1">Uncharacterized protein</fullName>
    </submittedName>
</protein>